<evidence type="ECO:0000256" key="4">
    <source>
        <dbReference type="ARBA" id="ARBA00022701"/>
    </source>
</evidence>
<evidence type="ECO:0000313" key="9">
    <source>
        <dbReference type="EMBL" id="RZC06151.1"/>
    </source>
</evidence>
<accession>A0A445K5L5</accession>
<feature type="compositionally biased region" description="Basic residues" evidence="7">
    <location>
        <begin position="339"/>
        <end position="348"/>
    </location>
</feature>
<sequence>MMDPSNLLPADGLEEVHQNGVHDELSIFGKDGIASNVDPGVTKIIETAATNGNLENFIQYDSTATDYSSKEEIKEGSNDNIYMNNVTISKEEEAEIIDRTEQLKVGKGPAKNKNAKPPSPRGSHASSVKKNKDGKDEEVASSVSNGTFASDSHPRQPIKNRSLSDKQARLSKHPGKSNTAHSEESMEKTRPQLSKKDPHDNLQGEAESSSYPFFSWLSIVYGVVSPTAEDAKPRRVGALPKYGFSFKCDERAERRKEFYTKLEEKIHAKEVEESNLQAKTKENQEAEIKMLRKSLGFKATPMPSFYQEPPPPRAELRKLFAFVDLHVETLDVMPTTRAKSPKLGRKKSSTNSEPEGNTSNSARQGRLSLDEKMSQTNPTNGISPVHPKKPQRKSLPPRLASEKISSSNSASVRTSSKAVNGGKTSLSSVTAEVTLSNARGKEKVQIAAAATEENNALLNETSKVLPVNGDLVVEEKPQLNLAQEPIAAEH</sequence>
<gene>
    <name evidence="9" type="ORF">D0Y65_013954</name>
</gene>
<evidence type="ECO:0000256" key="5">
    <source>
        <dbReference type="ARBA" id="ARBA00023212"/>
    </source>
</evidence>
<dbReference type="AlphaFoldDB" id="A0A445K5L5"/>
<evidence type="ECO:0000256" key="1">
    <source>
        <dbReference type="ARBA" id="ARBA00004245"/>
    </source>
</evidence>
<protein>
    <submittedName>
        <fullName evidence="9">Protein WVD2-like 5 isoform B</fullName>
    </submittedName>
    <submittedName>
        <fullName evidence="10">Protein WVD2-like 5 isoform C</fullName>
    </submittedName>
</protein>
<evidence type="ECO:0000256" key="3">
    <source>
        <dbReference type="ARBA" id="ARBA00022490"/>
    </source>
</evidence>
<dbReference type="PANTHER" id="PTHR31358">
    <property type="entry name" value="PROTEIN WVD2-LIKE 4"/>
    <property type="match status" value="1"/>
</dbReference>
<name>A0A445K5L5_GLYSO</name>
<evidence type="ECO:0000313" key="10">
    <source>
        <dbReference type="EMBL" id="RZC06152.1"/>
    </source>
</evidence>
<feature type="compositionally biased region" description="Low complexity" evidence="7">
    <location>
        <begin position="402"/>
        <end position="416"/>
    </location>
</feature>
<dbReference type="PANTHER" id="PTHR31358:SF43">
    <property type="entry name" value="TPX2 (TARGETING PROTEIN FOR XKLP2) FAMILY PROTEIN"/>
    <property type="match status" value="1"/>
</dbReference>
<dbReference type="InterPro" id="IPR044833">
    <property type="entry name" value="WDL5/6"/>
</dbReference>
<dbReference type="InterPro" id="IPR027329">
    <property type="entry name" value="TPX2_C"/>
</dbReference>
<dbReference type="GO" id="GO:0005874">
    <property type="term" value="C:microtubule"/>
    <property type="evidence" value="ECO:0007669"/>
    <property type="project" value="UniProtKB-KW"/>
</dbReference>
<comment type="subcellular location">
    <subcellularLocation>
        <location evidence="1">Cytoplasm</location>
        <location evidence="1">Cytoskeleton</location>
    </subcellularLocation>
</comment>
<evidence type="ECO:0000256" key="7">
    <source>
        <dbReference type="SAM" id="MobiDB-lite"/>
    </source>
</evidence>
<keyword evidence="4" id="KW-0493">Microtubule</keyword>
<feature type="coiled-coil region" evidence="6">
    <location>
        <begin position="259"/>
        <end position="289"/>
    </location>
</feature>
<evidence type="ECO:0000256" key="6">
    <source>
        <dbReference type="SAM" id="Coils"/>
    </source>
</evidence>
<feature type="compositionally biased region" description="Polar residues" evidence="7">
    <location>
        <begin position="349"/>
        <end position="363"/>
    </location>
</feature>
<evidence type="ECO:0000256" key="2">
    <source>
        <dbReference type="ARBA" id="ARBA00005885"/>
    </source>
</evidence>
<dbReference type="EMBL" id="QZWG01000006">
    <property type="protein sequence ID" value="RZC06152.1"/>
    <property type="molecule type" value="Genomic_DNA"/>
</dbReference>
<feature type="region of interest" description="Disordered" evidence="7">
    <location>
        <begin position="336"/>
        <end position="427"/>
    </location>
</feature>
<proteinExistence type="inferred from homology"/>
<organism evidence="9 11">
    <name type="scientific">Glycine soja</name>
    <name type="common">Wild soybean</name>
    <dbReference type="NCBI Taxonomy" id="3848"/>
    <lineage>
        <taxon>Eukaryota</taxon>
        <taxon>Viridiplantae</taxon>
        <taxon>Streptophyta</taxon>
        <taxon>Embryophyta</taxon>
        <taxon>Tracheophyta</taxon>
        <taxon>Spermatophyta</taxon>
        <taxon>Magnoliopsida</taxon>
        <taxon>eudicotyledons</taxon>
        <taxon>Gunneridae</taxon>
        <taxon>Pentapetalae</taxon>
        <taxon>rosids</taxon>
        <taxon>fabids</taxon>
        <taxon>Fabales</taxon>
        <taxon>Fabaceae</taxon>
        <taxon>Papilionoideae</taxon>
        <taxon>50 kb inversion clade</taxon>
        <taxon>NPAAA clade</taxon>
        <taxon>indigoferoid/millettioid clade</taxon>
        <taxon>Phaseoleae</taxon>
        <taxon>Glycine</taxon>
        <taxon>Glycine subgen. Soja</taxon>
    </lineage>
</organism>
<dbReference type="EMBL" id="QZWG01000006">
    <property type="protein sequence ID" value="RZC06151.1"/>
    <property type="molecule type" value="Genomic_DNA"/>
</dbReference>
<feature type="region of interest" description="Disordered" evidence="7">
    <location>
        <begin position="100"/>
        <end position="207"/>
    </location>
</feature>
<comment type="caution">
    <text evidence="9">The sequence shown here is derived from an EMBL/GenBank/DDBJ whole genome shotgun (WGS) entry which is preliminary data.</text>
</comment>
<dbReference type="Pfam" id="PF06886">
    <property type="entry name" value="TPX2"/>
    <property type="match status" value="1"/>
</dbReference>
<dbReference type="Proteomes" id="UP000289340">
    <property type="component" value="Chromosome 6"/>
</dbReference>
<evidence type="ECO:0000313" key="11">
    <source>
        <dbReference type="Proteomes" id="UP000289340"/>
    </source>
</evidence>
<comment type="similarity">
    <text evidence="2">Belongs to the TPX2 family.</text>
</comment>
<keyword evidence="11" id="KW-1185">Reference proteome</keyword>
<keyword evidence="6" id="KW-0175">Coiled coil</keyword>
<feature type="compositionally biased region" description="Polar residues" evidence="7">
    <location>
        <begin position="141"/>
        <end position="150"/>
    </location>
</feature>
<keyword evidence="3" id="KW-0963">Cytoplasm</keyword>
<keyword evidence="5" id="KW-0206">Cytoskeleton</keyword>
<feature type="domain" description="TPX2 C-terminal" evidence="8">
    <location>
        <begin position="244"/>
        <end position="314"/>
    </location>
</feature>
<evidence type="ECO:0000259" key="8">
    <source>
        <dbReference type="Pfam" id="PF06886"/>
    </source>
</evidence>
<feature type="compositionally biased region" description="Basic and acidic residues" evidence="7">
    <location>
        <begin position="181"/>
        <end position="202"/>
    </location>
</feature>
<dbReference type="GO" id="GO:0008017">
    <property type="term" value="F:microtubule binding"/>
    <property type="evidence" value="ECO:0007669"/>
    <property type="project" value="InterPro"/>
</dbReference>
<feature type="compositionally biased region" description="Low complexity" evidence="7">
    <location>
        <begin position="106"/>
        <end position="116"/>
    </location>
</feature>
<reference evidence="9 11" key="1">
    <citation type="submission" date="2018-09" db="EMBL/GenBank/DDBJ databases">
        <title>A high-quality reference genome of wild soybean provides a powerful tool to mine soybean genomes.</title>
        <authorList>
            <person name="Xie M."/>
            <person name="Chung C.Y.L."/>
            <person name="Li M.-W."/>
            <person name="Wong F.-L."/>
            <person name="Chan T.-F."/>
            <person name="Lam H.-M."/>
        </authorList>
    </citation>
    <scope>NUCLEOTIDE SEQUENCE [LARGE SCALE GENOMIC DNA]</scope>
    <source>
        <strain evidence="11">cv. W05</strain>
        <tissue evidence="9">Hypocotyl of etiolated seedlings</tissue>
    </source>
</reference>